<proteinExistence type="predicted"/>
<name>A0AAN8MN67_9PEZI</name>
<dbReference type="SUPFAM" id="SSF52047">
    <property type="entry name" value="RNI-like"/>
    <property type="match status" value="1"/>
</dbReference>
<dbReference type="EMBL" id="JAVHNR010000010">
    <property type="protein sequence ID" value="KAK6331747.1"/>
    <property type="molecule type" value="Genomic_DNA"/>
</dbReference>
<keyword evidence="3" id="KW-1185">Reference proteome</keyword>
<feature type="domain" description="F-box" evidence="1">
    <location>
        <begin position="1"/>
        <end position="44"/>
    </location>
</feature>
<gene>
    <name evidence="2" type="ORF">TWF718_002289</name>
</gene>
<reference evidence="2 3" key="1">
    <citation type="submission" date="2019-10" db="EMBL/GenBank/DDBJ databases">
        <authorList>
            <person name="Palmer J.M."/>
        </authorList>
    </citation>
    <scope>NUCLEOTIDE SEQUENCE [LARGE SCALE GENOMIC DNA]</scope>
    <source>
        <strain evidence="2 3">TWF718</strain>
    </source>
</reference>
<dbReference type="Pfam" id="PF00646">
    <property type="entry name" value="F-box"/>
    <property type="match status" value="1"/>
</dbReference>
<comment type="caution">
    <text evidence="2">The sequence shown here is derived from an EMBL/GenBank/DDBJ whole genome shotgun (WGS) entry which is preliminary data.</text>
</comment>
<dbReference type="Proteomes" id="UP001313282">
    <property type="component" value="Unassembled WGS sequence"/>
</dbReference>
<dbReference type="PROSITE" id="PS50181">
    <property type="entry name" value="FBOX"/>
    <property type="match status" value="1"/>
</dbReference>
<evidence type="ECO:0000313" key="3">
    <source>
        <dbReference type="Proteomes" id="UP001313282"/>
    </source>
</evidence>
<evidence type="ECO:0000313" key="2">
    <source>
        <dbReference type="EMBL" id="KAK6331747.1"/>
    </source>
</evidence>
<organism evidence="2 3">
    <name type="scientific">Orbilia javanica</name>
    <dbReference type="NCBI Taxonomy" id="47235"/>
    <lineage>
        <taxon>Eukaryota</taxon>
        <taxon>Fungi</taxon>
        <taxon>Dikarya</taxon>
        <taxon>Ascomycota</taxon>
        <taxon>Pezizomycotina</taxon>
        <taxon>Orbiliomycetes</taxon>
        <taxon>Orbiliales</taxon>
        <taxon>Orbiliaceae</taxon>
        <taxon>Orbilia</taxon>
    </lineage>
</organism>
<dbReference type="InterPro" id="IPR001810">
    <property type="entry name" value="F-box_dom"/>
</dbReference>
<accession>A0AAN8MN67</accession>
<sequence>MSLPVPTEILFEILQGLDRKTLCNIRIASKQLCRAVTEILFRDLNVHYGFSRSVAQMRAIIDAPEPVSGPPVRLCVRTLFLPSESFFPRAEGFQFYGQLRYSWSHQLPEGSENPQDDRYQVAQDEDANTVALQAVRFGSLPETSEGSDLRFDTSIPQHMEQIQLYKTTVVEFLTACENLQNIYIAVGIGWSGERMGRWTRAIVTTALPVIAKKIKKMAILLPHMRCNYIPIISEHLFNQPEEGGQVMFPSLTSLDIAGHFTQNFRRLPPNDKVKFVRAQITSFISHAPNIQSLGISYAFLKRRRGTQLFPLLSGSAHLTSLKLSTVFISTGPDGSEVGDFKSMLISRPSLKNLEMSHVVLHHFYINCIAERPFDPATDLPATKPEKPPDWGFDTLPAVNWASIFVLLREGLPKLTSYKFGYLMYGGENWGARTDRTTGVVLIVQMDQKYRMIPPGTFPTAMGVDELISPYINDYMELEAFKQDVYNRRGGIGLGGGNGSDFLSD</sequence>
<evidence type="ECO:0000259" key="1">
    <source>
        <dbReference type="PROSITE" id="PS50181"/>
    </source>
</evidence>
<protein>
    <recommendedName>
        <fullName evidence="1">F-box domain-containing protein</fullName>
    </recommendedName>
</protein>
<dbReference type="AlphaFoldDB" id="A0AAN8MN67"/>